<gene>
    <name evidence="3" type="ORF">QTP70_024200</name>
</gene>
<dbReference type="EMBL" id="JAUCMX010000020">
    <property type="protein sequence ID" value="KAK3515509.1"/>
    <property type="molecule type" value="Genomic_DNA"/>
</dbReference>
<dbReference type="InterPro" id="IPR029199">
    <property type="entry name" value="THRAP3_BCLAF1"/>
</dbReference>
<feature type="compositionally biased region" description="Basic residues" evidence="2">
    <location>
        <begin position="754"/>
        <end position="769"/>
    </location>
</feature>
<comment type="caution">
    <text evidence="3">The sequence shown here is derived from an EMBL/GenBank/DDBJ whole genome shotgun (WGS) entry which is preliminary data.</text>
</comment>
<dbReference type="GO" id="GO:0016592">
    <property type="term" value="C:mediator complex"/>
    <property type="evidence" value="ECO:0007669"/>
    <property type="project" value="TreeGrafter"/>
</dbReference>
<dbReference type="PANTHER" id="PTHR15268">
    <property type="entry name" value="THRAP3/BCLAF1"/>
    <property type="match status" value="1"/>
</dbReference>
<evidence type="ECO:0000313" key="4">
    <source>
        <dbReference type="Proteomes" id="UP001274896"/>
    </source>
</evidence>
<dbReference type="GO" id="GO:0003712">
    <property type="term" value="F:transcription coregulator activity"/>
    <property type="evidence" value="ECO:0007669"/>
    <property type="project" value="TreeGrafter"/>
</dbReference>
<evidence type="ECO:0008006" key="5">
    <source>
        <dbReference type="Google" id="ProtNLM"/>
    </source>
</evidence>
<name>A0AAE0Q861_9TELE</name>
<dbReference type="AlphaFoldDB" id="A0AAE0Q861"/>
<dbReference type="Proteomes" id="UP001274896">
    <property type="component" value="Unassembled WGS sequence"/>
</dbReference>
<dbReference type="GO" id="GO:0045944">
    <property type="term" value="P:positive regulation of transcription by RNA polymerase II"/>
    <property type="evidence" value="ECO:0007669"/>
    <property type="project" value="TreeGrafter"/>
</dbReference>
<accession>A0AAE0Q861</accession>
<proteinExistence type="inferred from homology"/>
<feature type="region of interest" description="Disordered" evidence="2">
    <location>
        <begin position="489"/>
        <end position="522"/>
    </location>
</feature>
<feature type="non-terminal residue" evidence="3">
    <location>
        <position position="1"/>
    </location>
</feature>
<feature type="compositionally biased region" description="Basic and acidic residues" evidence="2">
    <location>
        <begin position="149"/>
        <end position="172"/>
    </location>
</feature>
<reference evidence="3" key="1">
    <citation type="submission" date="2023-06" db="EMBL/GenBank/DDBJ databases">
        <title>Male Hemibagrus guttatus genome.</title>
        <authorList>
            <person name="Bian C."/>
        </authorList>
    </citation>
    <scope>NUCLEOTIDE SEQUENCE</scope>
    <source>
        <strain evidence="3">Male_cb2023</strain>
        <tissue evidence="3">Muscle</tissue>
    </source>
</reference>
<dbReference type="PANTHER" id="PTHR15268:SF17">
    <property type="entry name" value="BCLAF1 AND THRAP3 FAMILY MEMBER 3"/>
    <property type="match status" value="1"/>
</dbReference>
<feature type="region of interest" description="Disordered" evidence="2">
    <location>
        <begin position="73"/>
        <end position="172"/>
    </location>
</feature>
<feature type="compositionally biased region" description="Acidic residues" evidence="2">
    <location>
        <begin position="720"/>
        <end position="732"/>
    </location>
</feature>
<protein>
    <recommendedName>
        <fullName evidence="5">BCLAF1 and THRAP3 family member 3</fullName>
    </recommendedName>
</protein>
<feature type="compositionally biased region" description="Polar residues" evidence="2">
    <location>
        <begin position="770"/>
        <end position="779"/>
    </location>
</feature>
<organism evidence="3 4">
    <name type="scientific">Hemibagrus guttatus</name>
    <dbReference type="NCBI Taxonomy" id="175788"/>
    <lineage>
        <taxon>Eukaryota</taxon>
        <taxon>Metazoa</taxon>
        <taxon>Chordata</taxon>
        <taxon>Craniata</taxon>
        <taxon>Vertebrata</taxon>
        <taxon>Euteleostomi</taxon>
        <taxon>Actinopterygii</taxon>
        <taxon>Neopterygii</taxon>
        <taxon>Teleostei</taxon>
        <taxon>Ostariophysi</taxon>
        <taxon>Siluriformes</taxon>
        <taxon>Bagridae</taxon>
        <taxon>Hemibagrus</taxon>
    </lineage>
</organism>
<sequence length="779" mass="90313">TSSLLGRRDGYYGEQYHATVRSDPWRGSENVNNRNAESGVRWDNGSSQAEEQVDHWAKFIEAIGRAEKHKASSMSRYHVQDGIQPYNQDSVRSPRRLPRERLSSPEALHYNMETHQRIQSPGQRRNEHDDTHVDRRYSRSSSPRHSQGKRNDRMEHGYHNEEHEDRYDRSSYSERSLKTNYMEHHLHFKRFQDLEPQEEYAVSHRGLSPHCAPLIVEHDHGIPKHDARIHNPGRERQRPTSRDPARQRGDPRNHDPSRDRERPRSRDPVRDREQPRIGDPVRDRDHLRNRDPVSLREHLRSRDPVAQREHSRSHDPVAQREHSRSHDPGRDREYPSASGPVRHQEHVRNHNPVRDREHPRSRDPLRTGDLPRDRDYPKSSEPQRGRDPTRGRESSRSNELFKHGRDYNQQQGTSHDAPSGSSNYHISEDPRFRTSSTERGSPLRGMRHLKEQPRIESVLREPHGQRAVNDQDFRMDESNRARPYVGDWEEETQPRGNRGGVLGQGNVLKGNPQQRNTNHPGARMDLASHETLKIKVDMSRPVGHSSHLGYSTERQLSLDLVNVGRQRLDFLPMLEHSGTFRETAIHSGTFAQEIITLVHHVKENYFKGQGVTLNERFSNEQEYSLADEFADEEQEMEGVGSVVNSPLGSSTLDTQIFCKIGPLQSQRKPHVPAPGDLRHDLERKRQERLEGVKITIAGGNFSQILPQSQETESAYVGGDEPPEASWDEEVPEQPEHWQDEPHTKRPVQNFNARRNFKRVRNRHGVRVKRTANNGLKQGS</sequence>
<evidence type="ECO:0000256" key="1">
    <source>
        <dbReference type="ARBA" id="ARBA00006481"/>
    </source>
</evidence>
<feature type="compositionally biased region" description="Basic and acidic residues" evidence="2">
    <location>
        <begin position="222"/>
        <end position="334"/>
    </location>
</feature>
<comment type="similarity">
    <text evidence="1">Belongs to the BCLAF1/THRAP3 family.</text>
</comment>
<feature type="compositionally biased region" description="Polar residues" evidence="2">
    <location>
        <begin position="407"/>
        <end position="425"/>
    </location>
</feature>
<keyword evidence="4" id="KW-1185">Reference proteome</keyword>
<evidence type="ECO:0000313" key="3">
    <source>
        <dbReference type="EMBL" id="KAK3515509.1"/>
    </source>
</evidence>
<dbReference type="Pfam" id="PF15440">
    <property type="entry name" value="THRAP3_BCLAF1"/>
    <property type="match status" value="1"/>
</dbReference>
<feature type="region of interest" description="Disordered" evidence="2">
    <location>
        <begin position="705"/>
        <end position="779"/>
    </location>
</feature>
<feature type="compositionally biased region" description="Basic and acidic residues" evidence="2">
    <location>
        <begin position="342"/>
        <end position="406"/>
    </location>
</feature>
<evidence type="ECO:0000256" key="2">
    <source>
        <dbReference type="SAM" id="MobiDB-lite"/>
    </source>
</evidence>
<feature type="region of interest" description="Disordered" evidence="2">
    <location>
        <begin position="23"/>
        <end position="49"/>
    </location>
</feature>
<feature type="region of interest" description="Disordered" evidence="2">
    <location>
        <begin position="222"/>
        <end position="450"/>
    </location>
</feature>
<feature type="compositionally biased region" description="Basic and acidic residues" evidence="2">
    <location>
        <begin position="124"/>
        <end position="137"/>
    </location>
</feature>
<feature type="compositionally biased region" description="Basic and acidic residues" evidence="2">
    <location>
        <begin position="733"/>
        <end position="743"/>
    </location>
</feature>
<dbReference type="GO" id="GO:0003677">
    <property type="term" value="F:DNA binding"/>
    <property type="evidence" value="ECO:0007669"/>
    <property type="project" value="TreeGrafter"/>
</dbReference>